<feature type="compositionally biased region" description="Basic residues" evidence="1">
    <location>
        <begin position="298"/>
        <end position="307"/>
    </location>
</feature>
<keyword evidence="3" id="KW-1185">Reference proteome</keyword>
<gene>
    <name evidence="2" type="ORF">Taro_050258</name>
</gene>
<feature type="compositionally biased region" description="Low complexity" evidence="1">
    <location>
        <begin position="422"/>
        <end position="441"/>
    </location>
</feature>
<comment type="caution">
    <text evidence="2">The sequence shown here is derived from an EMBL/GenBank/DDBJ whole genome shotgun (WGS) entry which is preliminary data.</text>
</comment>
<evidence type="ECO:0000256" key="1">
    <source>
        <dbReference type="SAM" id="MobiDB-lite"/>
    </source>
</evidence>
<protein>
    <submittedName>
        <fullName evidence="2">Uncharacterized protein</fullName>
    </submittedName>
</protein>
<dbReference type="AlphaFoldDB" id="A0A843XD03"/>
<dbReference type="EMBL" id="NMUH01007449">
    <property type="protein sequence ID" value="MQM17289.1"/>
    <property type="molecule type" value="Genomic_DNA"/>
</dbReference>
<feature type="region of interest" description="Disordered" evidence="1">
    <location>
        <begin position="298"/>
        <end position="484"/>
    </location>
</feature>
<name>A0A843XD03_COLES</name>
<evidence type="ECO:0000313" key="2">
    <source>
        <dbReference type="EMBL" id="MQM17289.1"/>
    </source>
</evidence>
<proteinExistence type="predicted"/>
<sequence>MHSIVEAIERMKWTRMVTVSETSYPDLVKTFYTCLKVKEDGSLFSSVKGTPIHITYDLLESLFGVSIVSRSGVDSVDSQAKGLGIIRTKYKLKDGKIDIIHLNAFNRILHFIEEAVIAEIPIVQEEEEAAVRIEEPVASESRIEDIAPEHIELVGQPSGVETPKTIIAFIIEDVLESVANIQGEQEEIEIEIPQIILAEVGCVEVSQEAVVSEDVAPGHIEDVQMEDAPAQGEHVAEKEADVQGEPTMDVPVDQYREGITASISESDDDVMVEPIKRAAVKGKSVASKIPLLTRKAHYRSKKKKLRVRPSGPRSDSEIRPSGPSEDASRPSRPNAVEKSGPPRPVMEESGPTGLVVEESGPLGPVESAAEQARVEAPVESPIVPPEPLVPSHLQTPAPPSPPSSSTAPPATATFKQPIPKHISSPTPFPTTSSSSPASSTSIPPPIFEAPPTSSSLAGPSSSGPSSLAPSTLPPPTTFSSLQPTTSPSFITIISACISSMYTSIS</sequence>
<dbReference type="Proteomes" id="UP000652761">
    <property type="component" value="Unassembled WGS sequence"/>
</dbReference>
<reference evidence="2" key="1">
    <citation type="submission" date="2017-07" db="EMBL/GenBank/DDBJ databases">
        <title>Taro Niue Genome Assembly and Annotation.</title>
        <authorList>
            <person name="Atibalentja N."/>
            <person name="Keating K."/>
            <person name="Fields C.J."/>
        </authorList>
    </citation>
    <scope>NUCLEOTIDE SEQUENCE</scope>
    <source>
        <strain evidence="2">Niue_2</strain>
        <tissue evidence="2">Leaf</tissue>
    </source>
</reference>
<accession>A0A843XD03</accession>
<feature type="compositionally biased region" description="Low complexity" evidence="1">
    <location>
        <begin position="450"/>
        <end position="470"/>
    </location>
</feature>
<evidence type="ECO:0000313" key="3">
    <source>
        <dbReference type="Proteomes" id="UP000652761"/>
    </source>
</evidence>
<feature type="compositionally biased region" description="Low complexity" evidence="1">
    <location>
        <begin position="403"/>
        <end position="413"/>
    </location>
</feature>
<organism evidence="2 3">
    <name type="scientific">Colocasia esculenta</name>
    <name type="common">Wild taro</name>
    <name type="synonym">Arum esculentum</name>
    <dbReference type="NCBI Taxonomy" id="4460"/>
    <lineage>
        <taxon>Eukaryota</taxon>
        <taxon>Viridiplantae</taxon>
        <taxon>Streptophyta</taxon>
        <taxon>Embryophyta</taxon>
        <taxon>Tracheophyta</taxon>
        <taxon>Spermatophyta</taxon>
        <taxon>Magnoliopsida</taxon>
        <taxon>Liliopsida</taxon>
        <taxon>Araceae</taxon>
        <taxon>Aroideae</taxon>
        <taxon>Colocasieae</taxon>
        <taxon>Colocasia</taxon>
    </lineage>
</organism>